<keyword evidence="4" id="KW-1185">Reference proteome</keyword>
<name>A0ABU9XYY5_9SPHN</name>
<evidence type="ECO:0000259" key="2">
    <source>
        <dbReference type="SMART" id="SM00226"/>
    </source>
</evidence>
<evidence type="ECO:0000313" key="4">
    <source>
        <dbReference type="Proteomes" id="UP001419910"/>
    </source>
</evidence>
<evidence type="ECO:0000256" key="1">
    <source>
        <dbReference type="ARBA" id="ARBA00022849"/>
    </source>
</evidence>
<dbReference type="InterPro" id="IPR036196">
    <property type="entry name" value="Ptyr_pPase_sf"/>
</dbReference>
<keyword evidence="1" id="KW-0059">Arsenical resistance</keyword>
<protein>
    <submittedName>
        <fullName evidence="3">Arsenate reductase ArsC</fullName>
        <ecNumber evidence="3">1.20.4.4</ecNumber>
    </submittedName>
</protein>
<dbReference type="PANTHER" id="PTHR43428:SF1">
    <property type="entry name" value="ARSENATE REDUCTASE"/>
    <property type="match status" value="1"/>
</dbReference>
<dbReference type="Pfam" id="PF01451">
    <property type="entry name" value="LMWPc"/>
    <property type="match status" value="1"/>
</dbReference>
<feature type="domain" description="Phosphotyrosine protein phosphatase I" evidence="2">
    <location>
        <begin position="6"/>
        <end position="144"/>
    </location>
</feature>
<sequence length="179" mass="18956">MSAEKTNVLILCTGNSARSILGEAIVNRLGGGRFRGFSAGSFPKGQVHPGALRLLERHGYPIEGLRSKSWDEFAGANAPRIDVVITVCDNAAGETCPVWPGHPVKAHWGLPDPAAVTGGEAAEDAAFEAAHEALSRRIGKLVELPILDRDVPALAIRQRLQAIHDDLATAEAQSSQAQP</sequence>
<proteinExistence type="predicted"/>
<dbReference type="RefSeq" id="WP_343890779.1">
    <property type="nucleotide sequence ID" value="NZ_BAAAEH010000035.1"/>
</dbReference>
<dbReference type="EMBL" id="JBDIME010000002">
    <property type="protein sequence ID" value="MEN2788768.1"/>
    <property type="molecule type" value="Genomic_DNA"/>
</dbReference>
<comment type="caution">
    <text evidence="3">The sequence shown here is derived from an EMBL/GenBank/DDBJ whole genome shotgun (WGS) entry which is preliminary data.</text>
</comment>
<organism evidence="3 4">
    <name type="scientific">Sphingomonas oligophenolica</name>
    <dbReference type="NCBI Taxonomy" id="301154"/>
    <lineage>
        <taxon>Bacteria</taxon>
        <taxon>Pseudomonadati</taxon>
        <taxon>Pseudomonadota</taxon>
        <taxon>Alphaproteobacteria</taxon>
        <taxon>Sphingomonadales</taxon>
        <taxon>Sphingomonadaceae</taxon>
        <taxon>Sphingomonas</taxon>
    </lineage>
</organism>
<dbReference type="Gene3D" id="3.40.50.2300">
    <property type="match status" value="1"/>
</dbReference>
<dbReference type="GO" id="GO:0030612">
    <property type="term" value="F:arsenate reductase (thioredoxin) activity"/>
    <property type="evidence" value="ECO:0007669"/>
    <property type="project" value="UniProtKB-EC"/>
</dbReference>
<dbReference type="SUPFAM" id="SSF52788">
    <property type="entry name" value="Phosphotyrosine protein phosphatases I"/>
    <property type="match status" value="1"/>
</dbReference>
<evidence type="ECO:0000313" key="3">
    <source>
        <dbReference type="EMBL" id="MEN2788768.1"/>
    </source>
</evidence>
<dbReference type="InterPro" id="IPR023485">
    <property type="entry name" value="Ptyr_pPase"/>
</dbReference>
<accession>A0ABU9XYY5</accession>
<reference evidence="3 4" key="1">
    <citation type="submission" date="2024-05" db="EMBL/GenBank/DDBJ databases">
        <authorList>
            <person name="Liu Q."/>
            <person name="Xin Y.-H."/>
        </authorList>
    </citation>
    <scope>NUCLEOTIDE SEQUENCE [LARGE SCALE GENOMIC DNA]</scope>
    <source>
        <strain evidence="3 4">CGMCC 1.10181</strain>
    </source>
</reference>
<dbReference type="EC" id="1.20.4.4" evidence="3"/>
<dbReference type="CDD" id="cd16345">
    <property type="entry name" value="LMWP_ArsC"/>
    <property type="match status" value="1"/>
</dbReference>
<keyword evidence="3" id="KW-0560">Oxidoreductase</keyword>
<dbReference type="SMART" id="SM00226">
    <property type="entry name" value="LMWPc"/>
    <property type="match status" value="1"/>
</dbReference>
<gene>
    <name evidence="3" type="ORF">ABC974_03950</name>
</gene>
<dbReference type="Proteomes" id="UP001419910">
    <property type="component" value="Unassembled WGS sequence"/>
</dbReference>
<dbReference type="PANTHER" id="PTHR43428">
    <property type="entry name" value="ARSENATE REDUCTASE"/>
    <property type="match status" value="1"/>
</dbReference>